<protein>
    <submittedName>
        <fullName evidence="1">Uncharacterized protein</fullName>
    </submittedName>
</protein>
<reference evidence="1" key="1">
    <citation type="submission" date="2017-06" db="EMBL/GenBank/DDBJ databases">
        <title>Novel phages from South African skin metaviromes.</title>
        <authorList>
            <person name="van Zyl L.J."/>
            <person name="Abrahams Y."/>
            <person name="Stander E.A."/>
            <person name="Kirby B.M."/>
            <person name="Clavaud C."/>
            <person name="Farcet C."/>
            <person name="Breton L."/>
            <person name="Trindade M.I."/>
        </authorList>
    </citation>
    <scope>NUCLEOTIDE SEQUENCE</scope>
</reference>
<sequence length="166" mass="17452">MFMGSQRIRELYVGGQRIRSAHMWNGSAWQRVHMWPVTAPSRVNKSGNQVVSSAWGTVTDWTLAGGYQGAATTNGLLVVGAGTVDITTQITSPVGHYQYVRIMRNGVQVGPEGFNNATTPTVSTTAAGITVNDGDVISVTYNGIGTGDINKTVSGGSGTYIQITAA</sequence>
<dbReference type="EMBL" id="MF417887">
    <property type="protein sequence ID" value="ASN69202.1"/>
    <property type="molecule type" value="Genomic_DNA"/>
</dbReference>
<gene>
    <name evidence="1" type="ORF">7S3_24</name>
</gene>
<organism evidence="1">
    <name type="scientific">uncultured Caudovirales phage</name>
    <dbReference type="NCBI Taxonomy" id="2100421"/>
    <lineage>
        <taxon>Viruses</taxon>
        <taxon>Duplodnaviria</taxon>
        <taxon>Heunggongvirae</taxon>
        <taxon>Uroviricota</taxon>
        <taxon>Caudoviricetes</taxon>
        <taxon>Peduoviridae</taxon>
        <taxon>Maltschvirus</taxon>
        <taxon>Maltschvirus maltsch</taxon>
    </lineage>
</organism>
<accession>A0A2H4J2A3</accession>
<proteinExistence type="predicted"/>
<evidence type="ECO:0000313" key="1">
    <source>
        <dbReference type="EMBL" id="ASN69202.1"/>
    </source>
</evidence>
<name>A0A2H4J2A3_9CAUD</name>